<sequence>MAQMACLALAMVAVFTARRLAGVQTSAEACTWLFAGAARDFAWGTAAATIARVRRGGEPEHMGMPWATEVINSGVRSAAEFLQIAAEHDETNYRYMRRGFELVAYSSAKAMEKAGYTTFDYVADGVPCRAVCPKRLVPDAKKHLGLAVSSEERNEARTWHERTPHAHQTSEKPLKWLLHFHGGGYVSGTMLASQAVGWHYGEHALDRPSPLNMVVVLPDYALAPEARFPAAVIDAVRAFAWHVAPGRMQASQVVLAGESAGGGLVAATLLALRDGLNTYITNDDINRQGNSLQSNNLANKGAATAKVCPKHVAGVLANAKLPMPAGAIIMSPLLDLRHDALYCAKRANRDVLTAGIVNGAARTYVPLAHVAASNPLASPILSKLHDMPPLMLTAGDAEIFMPHIEDFYAKAKAHNSPDADISFFAYPDKVHSFQLQWESGCEQSRDLYEHAMRFVERVTAM</sequence>
<dbReference type="SUPFAM" id="SSF53474">
    <property type="entry name" value="alpha/beta-Hydrolases"/>
    <property type="match status" value="1"/>
</dbReference>
<accession>A0A2R5G5I0</accession>
<dbReference type="InParanoid" id="A0A2R5G5I0"/>
<feature type="domain" description="Alpha/beta hydrolase fold-3" evidence="3">
    <location>
        <begin position="177"/>
        <end position="275"/>
    </location>
</feature>
<dbReference type="Proteomes" id="UP000241890">
    <property type="component" value="Unassembled WGS sequence"/>
</dbReference>
<evidence type="ECO:0000259" key="3">
    <source>
        <dbReference type="Pfam" id="PF07859"/>
    </source>
</evidence>
<reference evidence="4 5" key="1">
    <citation type="submission" date="2017-12" db="EMBL/GenBank/DDBJ databases">
        <title>Sequencing, de novo assembly and annotation of complete genome of a new Thraustochytrid species, strain FCC1311.</title>
        <authorList>
            <person name="Sedici K."/>
            <person name="Godart F."/>
            <person name="Aiese Cigliano R."/>
            <person name="Sanseverino W."/>
            <person name="Barakat M."/>
            <person name="Ortet P."/>
            <person name="Marechal E."/>
            <person name="Cagnac O."/>
            <person name="Amato A."/>
        </authorList>
    </citation>
    <scope>NUCLEOTIDE SEQUENCE [LARGE SCALE GENOMIC DNA]</scope>
</reference>
<dbReference type="Gene3D" id="3.40.50.1820">
    <property type="entry name" value="alpha/beta hydrolase"/>
    <property type="match status" value="1"/>
</dbReference>
<dbReference type="EMBL" id="BEYU01000011">
    <property type="protein sequence ID" value="GBG25038.1"/>
    <property type="molecule type" value="Genomic_DNA"/>
</dbReference>
<evidence type="ECO:0000256" key="2">
    <source>
        <dbReference type="SAM" id="SignalP"/>
    </source>
</evidence>
<dbReference type="InterPro" id="IPR050300">
    <property type="entry name" value="GDXG_lipolytic_enzyme"/>
</dbReference>
<dbReference type="InterPro" id="IPR013094">
    <property type="entry name" value="AB_hydrolase_3"/>
</dbReference>
<evidence type="ECO:0000313" key="5">
    <source>
        <dbReference type="Proteomes" id="UP000241890"/>
    </source>
</evidence>
<feature type="signal peptide" evidence="2">
    <location>
        <begin position="1"/>
        <end position="21"/>
    </location>
</feature>
<feature type="domain" description="Alpha/beta hydrolase fold-3" evidence="3">
    <location>
        <begin position="311"/>
        <end position="434"/>
    </location>
</feature>
<keyword evidence="1 4" id="KW-0378">Hydrolase</keyword>
<evidence type="ECO:0000256" key="1">
    <source>
        <dbReference type="ARBA" id="ARBA00022801"/>
    </source>
</evidence>
<comment type="caution">
    <text evidence="4">The sequence shown here is derived from an EMBL/GenBank/DDBJ whole genome shotgun (WGS) entry which is preliminary data.</text>
</comment>
<evidence type="ECO:0000313" key="4">
    <source>
        <dbReference type="EMBL" id="GBG25038.1"/>
    </source>
</evidence>
<dbReference type="AlphaFoldDB" id="A0A2R5G5I0"/>
<protein>
    <submittedName>
        <fullName evidence="4">Neutral cholesterol ester hydrolase 1</fullName>
    </submittedName>
</protein>
<feature type="chain" id="PRO_5015325391" evidence="2">
    <location>
        <begin position="22"/>
        <end position="461"/>
    </location>
</feature>
<dbReference type="OrthoDB" id="408631at2759"/>
<dbReference type="PANTHER" id="PTHR48081">
    <property type="entry name" value="AB HYDROLASE SUPERFAMILY PROTEIN C4A8.06C"/>
    <property type="match status" value="1"/>
</dbReference>
<dbReference type="PANTHER" id="PTHR48081:SF8">
    <property type="entry name" value="ALPHA_BETA HYDROLASE FOLD-3 DOMAIN-CONTAINING PROTEIN-RELATED"/>
    <property type="match status" value="1"/>
</dbReference>
<name>A0A2R5G5I0_9STRA</name>
<dbReference type="Pfam" id="PF07859">
    <property type="entry name" value="Abhydrolase_3"/>
    <property type="match status" value="2"/>
</dbReference>
<dbReference type="GO" id="GO:0016787">
    <property type="term" value="F:hydrolase activity"/>
    <property type="evidence" value="ECO:0007669"/>
    <property type="project" value="UniProtKB-KW"/>
</dbReference>
<gene>
    <name evidence="4" type="ORF">FCC1311_012552</name>
</gene>
<organism evidence="4 5">
    <name type="scientific">Hondaea fermentalgiana</name>
    <dbReference type="NCBI Taxonomy" id="2315210"/>
    <lineage>
        <taxon>Eukaryota</taxon>
        <taxon>Sar</taxon>
        <taxon>Stramenopiles</taxon>
        <taxon>Bigyra</taxon>
        <taxon>Labyrinthulomycetes</taxon>
        <taxon>Thraustochytrida</taxon>
        <taxon>Thraustochytriidae</taxon>
        <taxon>Hondaea</taxon>
    </lineage>
</organism>
<dbReference type="InterPro" id="IPR029058">
    <property type="entry name" value="AB_hydrolase_fold"/>
</dbReference>
<proteinExistence type="predicted"/>
<keyword evidence="5" id="KW-1185">Reference proteome</keyword>
<keyword evidence="2" id="KW-0732">Signal</keyword>